<dbReference type="SUPFAM" id="SSF48726">
    <property type="entry name" value="Immunoglobulin"/>
    <property type="match status" value="2"/>
</dbReference>
<reference evidence="2" key="1">
    <citation type="submission" date="2021-02" db="EMBL/GenBank/DDBJ databases">
        <authorList>
            <person name="Bekaert M."/>
        </authorList>
    </citation>
    <scope>NUCLEOTIDE SEQUENCE</scope>
    <source>
        <strain evidence="2">IoA-00</strain>
    </source>
</reference>
<dbReference type="InterPro" id="IPR013783">
    <property type="entry name" value="Ig-like_fold"/>
</dbReference>
<dbReference type="Proteomes" id="UP000675881">
    <property type="component" value="Chromosome 14"/>
</dbReference>
<name>A0A7R8H4I4_LEPSM</name>
<dbReference type="GO" id="GO:0050808">
    <property type="term" value="P:synapse organization"/>
    <property type="evidence" value="ECO:0007669"/>
    <property type="project" value="TreeGrafter"/>
</dbReference>
<dbReference type="CDD" id="cd00096">
    <property type="entry name" value="Ig"/>
    <property type="match status" value="1"/>
</dbReference>
<dbReference type="InterPro" id="IPR036179">
    <property type="entry name" value="Ig-like_dom_sf"/>
</dbReference>
<keyword evidence="3" id="KW-1185">Reference proteome</keyword>
<organism evidence="2 3">
    <name type="scientific">Lepeophtheirus salmonis</name>
    <name type="common">Salmon louse</name>
    <name type="synonym">Caligus salmonis</name>
    <dbReference type="NCBI Taxonomy" id="72036"/>
    <lineage>
        <taxon>Eukaryota</taxon>
        <taxon>Metazoa</taxon>
        <taxon>Ecdysozoa</taxon>
        <taxon>Arthropoda</taxon>
        <taxon>Crustacea</taxon>
        <taxon>Multicrustacea</taxon>
        <taxon>Hexanauplia</taxon>
        <taxon>Copepoda</taxon>
        <taxon>Siphonostomatoida</taxon>
        <taxon>Caligidae</taxon>
        <taxon>Lepeophtheirus</taxon>
    </lineage>
</organism>
<dbReference type="Gene3D" id="2.60.40.10">
    <property type="entry name" value="Immunoglobulins"/>
    <property type="match status" value="2"/>
</dbReference>
<dbReference type="GO" id="GO:0032589">
    <property type="term" value="C:neuron projection membrane"/>
    <property type="evidence" value="ECO:0007669"/>
    <property type="project" value="TreeGrafter"/>
</dbReference>
<dbReference type="OrthoDB" id="190835at2759"/>
<dbReference type="Pfam" id="PF00047">
    <property type="entry name" value="ig"/>
    <property type="match status" value="1"/>
</dbReference>
<dbReference type="InterPro" id="IPR013151">
    <property type="entry name" value="Immunoglobulin_dom"/>
</dbReference>
<dbReference type="PANTHER" id="PTHR23279">
    <property type="entry name" value="DEFECTIVE PROBOSCIS EXTENSION RESPONSE DPR -RELATED"/>
    <property type="match status" value="1"/>
</dbReference>
<protein>
    <submittedName>
        <fullName evidence="2">(salmon louse) hypothetical protein</fullName>
    </submittedName>
</protein>
<gene>
    <name evidence="2" type="ORF">LSAA_4683</name>
</gene>
<evidence type="ECO:0000313" key="3">
    <source>
        <dbReference type="Proteomes" id="UP000675881"/>
    </source>
</evidence>
<dbReference type="InterPro" id="IPR037448">
    <property type="entry name" value="Zig-8"/>
</dbReference>
<dbReference type="InterPro" id="IPR007110">
    <property type="entry name" value="Ig-like_dom"/>
</dbReference>
<dbReference type="InterPro" id="IPR003599">
    <property type="entry name" value="Ig_sub"/>
</dbReference>
<dbReference type="SMART" id="SM00408">
    <property type="entry name" value="IGc2"/>
    <property type="match status" value="2"/>
</dbReference>
<dbReference type="InterPro" id="IPR003598">
    <property type="entry name" value="Ig_sub2"/>
</dbReference>
<dbReference type="PANTHER" id="PTHR23279:SF36">
    <property type="entry name" value="DEFECTIVE PROBOSCIS EXTENSION RESPONSE 9, ISOFORM A"/>
    <property type="match status" value="1"/>
</dbReference>
<dbReference type="EMBL" id="HG994593">
    <property type="protein sequence ID" value="CAF2847756.1"/>
    <property type="molecule type" value="Genomic_DNA"/>
</dbReference>
<dbReference type="Pfam" id="PF07686">
    <property type="entry name" value="V-set"/>
    <property type="match status" value="1"/>
</dbReference>
<dbReference type="CDD" id="cd00099">
    <property type="entry name" value="IgV"/>
    <property type="match status" value="1"/>
</dbReference>
<dbReference type="AlphaFoldDB" id="A0A7R8H4I4"/>
<feature type="domain" description="Ig-like" evidence="1">
    <location>
        <begin position="173"/>
        <end position="282"/>
    </location>
</feature>
<dbReference type="SMART" id="SM00409">
    <property type="entry name" value="IG"/>
    <property type="match status" value="2"/>
</dbReference>
<dbReference type="SMART" id="SM00406">
    <property type="entry name" value="IGv"/>
    <property type="match status" value="1"/>
</dbReference>
<evidence type="ECO:0000259" key="1">
    <source>
        <dbReference type="PROSITE" id="PS50835"/>
    </source>
</evidence>
<proteinExistence type="predicted"/>
<sequence length="289" mass="32099">MLLTSCVLCWTRAFRGPFHVQQHGPVALDSHGKNIGAVSILPKVYLEIAENFVDGGHKKRSDGVLVGLPIGPELKMEPYFVAPSFGSHNNRNISVYAGQTAYLDCRVRNLGAKRVSWVRHKGVTILAVGTTTFTSDERISSRYNDDNGRFSLKIKNVAPKDTGTYECQISTKPTKVWFVHLNVLNAKANILGEKTVLVEINSELNLTCVVEASIQNLNKDLEIKWFKDDKVIMRHGGSYIASTSHLESNRLISNLIVTNVEMKDSGNYTCRSSITSTQSTVKVIYLIKV</sequence>
<feature type="domain" description="Ig-like" evidence="1">
    <location>
        <begin position="72"/>
        <end position="170"/>
    </location>
</feature>
<accession>A0A7R8H4I4</accession>
<dbReference type="InterPro" id="IPR013106">
    <property type="entry name" value="Ig_V-set"/>
</dbReference>
<evidence type="ECO:0000313" key="2">
    <source>
        <dbReference type="EMBL" id="CAF2847756.1"/>
    </source>
</evidence>
<dbReference type="PROSITE" id="PS50835">
    <property type="entry name" value="IG_LIKE"/>
    <property type="match status" value="2"/>
</dbReference>